<dbReference type="EMBL" id="CAOQHR010000007">
    <property type="protein sequence ID" value="CAI6337151.1"/>
    <property type="molecule type" value="Genomic_DNA"/>
</dbReference>
<comment type="caution">
    <text evidence="1">The sequence shown here is derived from an EMBL/GenBank/DDBJ whole genome shotgun (WGS) entry which is preliminary data.</text>
</comment>
<dbReference type="AlphaFoldDB" id="A0A9W4ULN7"/>
<dbReference type="Proteomes" id="UP001152607">
    <property type="component" value="Unassembled WGS sequence"/>
</dbReference>
<evidence type="ECO:0000313" key="1">
    <source>
        <dbReference type="EMBL" id="CAI6337151.1"/>
    </source>
</evidence>
<name>A0A9W4ULN7_9PLEO</name>
<protein>
    <submittedName>
        <fullName evidence="1">Uncharacterized protein</fullName>
    </submittedName>
</protein>
<evidence type="ECO:0000313" key="2">
    <source>
        <dbReference type="Proteomes" id="UP001152607"/>
    </source>
</evidence>
<reference evidence="1" key="1">
    <citation type="submission" date="2023-01" db="EMBL/GenBank/DDBJ databases">
        <authorList>
            <person name="Van Ghelder C."/>
            <person name="Rancurel C."/>
        </authorList>
    </citation>
    <scope>NUCLEOTIDE SEQUENCE</scope>
    <source>
        <strain evidence="1">CNCM I-4278</strain>
    </source>
</reference>
<organism evidence="1 2">
    <name type="scientific">Periconia digitata</name>
    <dbReference type="NCBI Taxonomy" id="1303443"/>
    <lineage>
        <taxon>Eukaryota</taxon>
        <taxon>Fungi</taxon>
        <taxon>Dikarya</taxon>
        <taxon>Ascomycota</taxon>
        <taxon>Pezizomycotina</taxon>
        <taxon>Dothideomycetes</taxon>
        <taxon>Pleosporomycetidae</taxon>
        <taxon>Pleosporales</taxon>
        <taxon>Massarineae</taxon>
        <taxon>Periconiaceae</taxon>
        <taxon>Periconia</taxon>
    </lineage>
</organism>
<sequence length="227" mass="25304">MLSTSKHLYAPPCKAHRAETQYKNTVTQSTCIHVHTTWQSIPSPHLTMLPRPQPPHFTVKQSSNKNPIYLSFPPSRKCTPTRTTYQNKLVVTRGSIATKGATNHETNGCTMGTWEKVKKRESGRGNDRTPACVSCGPRGESYCIYCVDQKTPFASLIPSVRRREIDMYCRARSASPVESRGFYICPSLSLRMTALVFYPVPLERIRWAGQSLTNTLSATRGGGAHGE</sequence>
<keyword evidence="2" id="KW-1185">Reference proteome</keyword>
<gene>
    <name evidence="1" type="ORF">PDIGIT_LOCUS10259</name>
</gene>
<accession>A0A9W4ULN7</accession>
<proteinExistence type="predicted"/>